<comment type="caution">
    <text evidence="1">The sequence shown here is derived from an EMBL/GenBank/DDBJ whole genome shotgun (WGS) entry which is preliminary data.</text>
</comment>
<dbReference type="EMBL" id="WSZM01000180">
    <property type="protein sequence ID" value="KAF4039174.1"/>
    <property type="molecule type" value="Genomic_DNA"/>
</dbReference>
<accession>A0A833SWM1</accession>
<dbReference type="AlphaFoldDB" id="A0A833SWM1"/>
<protein>
    <submittedName>
        <fullName evidence="1">Uncharacterized protein</fullName>
    </submittedName>
</protein>
<gene>
    <name evidence="1" type="ORF">GN244_ATG08603</name>
</gene>
<name>A0A833SWM1_PHYIN</name>
<keyword evidence="2" id="KW-1185">Reference proteome</keyword>
<reference evidence="1" key="1">
    <citation type="submission" date="2020-04" db="EMBL/GenBank/DDBJ databases">
        <title>Hybrid Assembly of Korean Phytophthora infestans isolates.</title>
        <authorList>
            <person name="Prokchorchik M."/>
            <person name="Lee Y."/>
            <person name="Seo J."/>
            <person name="Cho J.-H."/>
            <person name="Park Y.-E."/>
            <person name="Jang D.-C."/>
            <person name="Im J.-S."/>
            <person name="Choi J.-G."/>
            <person name="Park H.-J."/>
            <person name="Lee G.-B."/>
            <person name="Lee Y.-G."/>
            <person name="Hong S.-Y."/>
            <person name="Cho K."/>
            <person name="Sohn K.H."/>
        </authorList>
    </citation>
    <scope>NUCLEOTIDE SEQUENCE</scope>
    <source>
        <strain evidence="1">KR_1_A1</strain>
    </source>
</reference>
<evidence type="ECO:0000313" key="1">
    <source>
        <dbReference type="EMBL" id="KAF4039174.1"/>
    </source>
</evidence>
<sequence length="216" mass="23775">MFTGSGKLSLALGDTLLDLNVHVPRDVRRAAAARFSGDRSRSSPSRHQDIEIHLFQLYVCAESLVGISKTLDLLSKILVPSFEMSICRIIGNVKISKQGVQATDWVSVGGHSGFEDFFLTLKGLYEMIVLLVSHASTILQTLVYFVVTIDLGIESIKFHQQRAFIDTQTLNFVLGKFKLLTSRAASALSAPSTQGLLLEPNFDSLLSGMKQRAECR</sequence>
<evidence type="ECO:0000313" key="2">
    <source>
        <dbReference type="Proteomes" id="UP000602510"/>
    </source>
</evidence>
<dbReference type="Proteomes" id="UP000602510">
    <property type="component" value="Unassembled WGS sequence"/>
</dbReference>
<proteinExistence type="predicted"/>
<organism evidence="1 2">
    <name type="scientific">Phytophthora infestans</name>
    <name type="common">Potato late blight agent</name>
    <name type="synonym">Botrytis infestans</name>
    <dbReference type="NCBI Taxonomy" id="4787"/>
    <lineage>
        <taxon>Eukaryota</taxon>
        <taxon>Sar</taxon>
        <taxon>Stramenopiles</taxon>
        <taxon>Oomycota</taxon>
        <taxon>Peronosporomycetes</taxon>
        <taxon>Peronosporales</taxon>
        <taxon>Peronosporaceae</taxon>
        <taxon>Phytophthora</taxon>
    </lineage>
</organism>